<protein>
    <submittedName>
        <fullName evidence="1">Ester cyclase</fullName>
    </submittedName>
</protein>
<accession>A0ABV9ES92</accession>
<dbReference type="Proteomes" id="UP001595891">
    <property type="component" value="Unassembled WGS sequence"/>
</dbReference>
<evidence type="ECO:0000313" key="1">
    <source>
        <dbReference type="EMBL" id="MFC4592530.1"/>
    </source>
</evidence>
<dbReference type="SUPFAM" id="SSF54427">
    <property type="entry name" value="NTF2-like"/>
    <property type="match status" value="1"/>
</dbReference>
<name>A0ABV9ES92_9ACTN</name>
<comment type="caution">
    <text evidence="1">The sequence shown here is derived from an EMBL/GenBank/DDBJ whole genome shotgun (WGS) entry which is preliminary data.</text>
</comment>
<dbReference type="Gene3D" id="3.10.450.50">
    <property type="match status" value="1"/>
</dbReference>
<proteinExistence type="predicted"/>
<dbReference type="RefSeq" id="WP_262850847.1">
    <property type="nucleotide sequence ID" value="NZ_JANZYP010000122.1"/>
</dbReference>
<dbReference type="InterPro" id="IPR032710">
    <property type="entry name" value="NTF2-like_dom_sf"/>
</dbReference>
<evidence type="ECO:0000313" key="2">
    <source>
        <dbReference type="Proteomes" id="UP001595891"/>
    </source>
</evidence>
<keyword evidence="2" id="KW-1185">Reference proteome</keyword>
<dbReference type="Pfam" id="PF07366">
    <property type="entry name" value="SnoaL"/>
    <property type="match status" value="1"/>
</dbReference>
<sequence length="143" mass="15833">MPQETSSAVPGPAEVHRLLVESYPEVLQGRLDGPLSLIDPDVIDHRGGLDGDHHGVDAWRRKWERAGAESGFTDIDVTVERNVESGDTSVNRYTSRGTHTASGRRYEVTSMDMIYVRDGRVVEHWALRDQTAIRAQLGLEPGA</sequence>
<dbReference type="InterPro" id="IPR009959">
    <property type="entry name" value="Cyclase_SnoaL-like"/>
</dbReference>
<organism evidence="1 2">
    <name type="scientific">Sphaerisporangium corydalis</name>
    <dbReference type="NCBI Taxonomy" id="1441875"/>
    <lineage>
        <taxon>Bacteria</taxon>
        <taxon>Bacillati</taxon>
        <taxon>Actinomycetota</taxon>
        <taxon>Actinomycetes</taxon>
        <taxon>Streptosporangiales</taxon>
        <taxon>Streptosporangiaceae</taxon>
        <taxon>Sphaerisporangium</taxon>
    </lineage>
</organism>
<dbReference type="EMBL" id="JBHSFN010000059">
    <property type="protein sequence ID" value="MFC4592530.1"/>
    <property type="molecule type" value="Genomic_DNA"/>
</dbReference>
<gene>
    <name evidence="1" type="ORF">ACFO8L_41050</name>
</gene>
<reference evidence="2" key="1">
    <citation type="journal article" date="2019" name="Int. J. Syst. Evol. Microbiol.">
        <title>The Global Catalogue of Microorganisms (GCM) 10K type strain sequencing project: providing services to taxonomists for standard genome sequencing and annotation.</title>
        <authorList>
            <consortium name="The Broad Institute Genomics Platform"/>
            <consortium name="The Broad Institute Genome Sequencing Center for Infectious Disease"/>
            <person name="Wu L."/>
            <person name="Ma J."/>
        </authorList>
    </citation>
    <scope>NUCLEOTIDE SEQUENCE [LARGE SCALE GENOMIC DNA]</scope>
    <source>
        <strain evidence="2">CCUG 49560</strain>
    </source>
</reference>